<feature type="compositionally biased region" description="Pro residues" evidence="1">
    <location>
        <begin position="38"/>
        <end position="54"/>
    </location>
</feature>
<organism evidence="2 3">
    <name type="scientific">Tessaracoccus bendigoensis DSM 12906</name>
    <dbReference type="NCBI Taxonomy" id="1123357"/>
    <lineage>
        <taxon>Bacteria</taxon>
        <taxon>Bacillati</taxon>
        <taxon>Actinomycetota</taxon>
        <taxon>Actinomycetes</taxon>
        <taxon>Propionibacteriales</taxon>
        <taxon>Propionibacteriaceae</taxon>
        <taxon>Tessaracoccus</taxon>
    </lineage>
</organism>
<dbReference type="Proteomes" id="UP000184512">
    <property type="component" value="Unassembled WGS sequence"/>
</dbReference>
<dbReference type="PROSITE" id="PS51257">
    <property type="entry name" value="PROKAR_LIPOPROTEIN"/>
    <property type="match status" value="1"/>
</dbReference>
<reference evidence="2 3" key="1">
    <citation type="submission" date="2016-11" db="EMBL/GenBank/DDBJ databases">
        <authorList>
            <person name="Jaros S."/>
            <person name="Januszkiewicz K."/>
            <person name="Wedrychowicz H."/>
        </authorList>
    </citation>
    <scope>NUCLEOTIDE SEQUENCE [LARGE SCALE GENOMIC DNA]</scope>
    <source>
        <strain evidence="2 3">DSM 12906</strain>
    </source>
</reference>
<dbReference type="RefSeq" id="WP_073188835.1">
    <property type="nucleotide sequence ID" value="NZ_FQZG01000049.1"/>
</dbReference>
<name>A0A1M6JD81_9ACTN</name>
<dbReference type="EMBL" id="FQZG01000049">
    <property type="protein sequence ID" value="SHJ44542.1"/>
    <property type="molecule type" value="Genomic_DNA"/>
</dbReference>
<gene>
    <name evidence="2" type="ORF">SAMN02745244_02528</name>
</gene>
<evidence type="ECO:0000313" key="2">
    <source>
        <dbReference type="EMBL" id="SHJ44542.1"/>
    </source>
</evidence>
<evidence type="ECO:0000256" key="1">
    <source>
        <dbReference type="SAM" id="MobiDB-lite"/>
    </source>
</evidence>
<accession>A0A1M6JD81</accession>
<keyword evidence="3" id="KW-1185">Reference proteome</keyword>
<dbReference type="OrthoDB" id="3731103at2"/>
<proteinExistence type="predicted"/>
<dbReference type="AlphaFoldDB" id="A0A1M6JD81"/>
<sequence length="203" mass="22054">MRMVVVSLGCVMLLAGCGAEPDRPPSLTPVASATPTPVHSPTPTPTPTPTPSPTSFPSYPADLPTQDPETAAIIAGWQEYWRVYEKFAADPLTLTDLTETQYVTTGRQASIVHTSIVSYREKRLRGDGGRVFRDVVVGNITKVGSARQATITYCADGAQLRVFDIDTNTLLPRSGTYRETAIMEEGPDGLWRVELLENVEAQC</sequence>
<evidence type="ECO:0008006" key="4">
    <source>
        <dbReference type="Google" id="ProtNLM"/>
    </source>
</evidence>
<feature type="region of interest" description="Disordered" evidence="1">
    <location>
        <begin position="21"/>
        <end position="63"/>
    </location>
</feature>
<protein>
    <recommendedName>
        <fullName evidence="4">SnoaL-like domain-containing protein</fullName>
    </recommendedName>
</protein>
<evidence type="ECO:0000313" key="3">
    <source>
        <dbReference type="Proteomes" id="UP000184512"/>
    </source>
</evidence>